<proteinExistence type="inferred from homology"/>
<dbReference type="EC" id="4.2.1.136" evidence="6"/>
<keyword evidence="3 6" id="KW-0521">NADP</keyword>
<dbReference type="HAMAP" id="MF_01965">
    <property type="entry name" value="NADHX_dehydratase"/>
    <property type="match status" value="1"/>
</dbReference>
<sequence length="302" mass="29921">MPSTADTVSPASLRAWPLPKPSGGKGSRGRVVVVGGAATTPGAAMLAGLAALRVGAGVLTLGVAESVAAAVGAAVPEAGVEWLPQNAAGSVLGTAAEALARRIERASALLVGPGLDDIDETVRLITGLVDAAGDELNFVLDAYALGAIPQLPATTLRALRGRLLVTPNRAEALLLLDRDESGSDDGSAEDGSEEAHIALVSEVAERYGAVVSSDNIIGAPGGAVWTVPAGHSGLGTSGSGDVLAGAVTGLVARGGNLAQAACWGTYLHAASGDRLAARIGALGFLARELVAEIPLVLSELQA</sequence>
<comment type="caution">
    <text evidence="9">The sequence shown here is derived from an EMBL/GenBank/DDBJ whole genome shotgun (WGS) entry which is preliminary data.</text>
</comment>
<feature type="compositionally biased region" description="Polar residues" evidence="7">
    <location>
        <begin position="1"/>
        <end position="10"/>
    </location>
</feature>
<dbReference type="InterPro" id="IPR029056">
    <property type="entry name" value="Ribokinase-like"/>
</dbReference>
<evidence type="ECO:0000256" key="4">
    <source>
        <dbReference type="ARBA" id="ARBA00023027"/>
    </source>
</evidence>
<evidence type="ECO:0000256" key="3">
    <source>
        <dbReference type="ARBA" id="ARBA00022857"/>
    </source>
</evidence>
<feature type="binding site" evidence="6">
    <location>
        <position position="241"/>
    </location>
    <ligand>
        <name>(6S)-NADPHX</name>
        <dbReference type="ChEBI" id="CHEBI:64076"/>
    </ligand>
</feature>
<organism evidence="9 10">
    <name type="scientific">Jatrophihabitans lederbergiae</name>
    <dbReference type="NCBI Taxonomy" id="3075547"/>
    <lineage>
        <taxon>Bacteria</taxon>
        <taxon>Bacillati</taxon>
        <taxon>Actinomycetota</taxon>
        <taxon>Actinomycetes</taxon>
        <taxon>Jatrophihabitantales</taxon>
        <taxon>Jatrophihabitantaceae</taxon>
        <taxon>Jatrophihabitans</taxon>
    </lineage>
</organism>
<feature type="binding site" evidence="6">
    <location>
        <position position="43"/>
    </location>
    <ligand>
        <name>(6S)-NADPHX</name>
        <dbReference type="ChEBI" id="CHEBI:64076"/>
    </ligand>
</feature>
<name>A0ABU2JC08_9ACTN</name>
<evidence type="ECO:0000256" key="5">
    <source>
        <dbReference type="ARBA" id="ARBA00023239"/>
    </source>
</evidence>
<feature type="binding site" evidence="6">
    <location>
        <position position="240"/>
    </location>
    <ligand>
        <name>AMP</name>
        <dbReference type="ChEBI" id="CHEBI:456215"/>
    </ligand>
</feature>
<evidence type="ECO:0000256" key="2">
    <source>
        <dbReference type="ARBA" id="ARBA00022840"/>
    </source>
</evidence>
<keyword evidence="1 6" id="KW-0547">Nucleotide-binding</keyword>
<dbReference type="Pfam" id="PF01256">
    <property type="entry name" value="Carb_kinase"/>
    <property type="match status" value="1"/>
</dbReference>
<feature type="region of interest" description="Disordered" evidence="7">
    <location>
        <begin position="1"/>
        <end position="27"/>
    </location>
</feature>
<evidence type="ECO:0000256" key="6">
    <source>
        <dbReference type="HAMAP-Rule" id="MF_01965"/>
    </source>
</evidence>
<accession>A0ABU2JC08</accession>
<comment type="caution">
    <text evidence="6">Lacks conserved residue(s) required for the propagation of feature annotation.</text>
</comment>
<dbReference type="PROSITE" id="PS51383">
    <property type="entry name" value="YJEF_C_3"/>
    <property type="match status" value="1"/>
</dbReference>
<dbReference type="NCBIfam" id="TIGR00196">
    <property type="entry name" value="yjeF_cterm"/>
    <property type="match status" value="1"/>
</dbReference>
<reference evidence="10" key="1">
    <citation type="submission" date="2023-07" db="EMBL/GenBank/DDBJ databases">
        <title>30 novel species of actinomycetes from the DSMZ collection.</title>
        <authorList>
            <person name="Nouioui I."/>
        </authorList>
    </citation>
    <scope>NUCLEOTIDE SEQUENCE [LARGE SCALE GENOMIC DNA]</scope>
    <source>
        <strain evidence="10">DSM 44399</strain>
    </source>
</reference>
<dbReference type="RefSeq" id="WP_311423675.1">
    <property type="nucleotide sequence ID" value="NZ_JAVREH010000019.1"/>
</dbReference>
<feature type="binding site" evidence="6">
    <location>
        <position position="114"/>
    </location>
    <ligand>
        <name>(6S)-NADPHX</name>
        <dbReference type="ChEBI" id="CHEBI:64076"/>
    </ligand>
</feature>
<comment type="function">
    <text evidence="6">Catalyzes the dehydration of the S-form of NAD(P)HX at the expense of ADP, which is converted to AMP. Together with NAD(P)HX epimerase, which catalyzes the epimerization of the S- and R-forms, the enzyme allows the repair of both epimers of NAD(P)HX, a damaged form of NAD(P)H that is a result of enzymatic or heat-dependent hydration.</text>
</comment>
<dbReference type="CDD" id="cd01171">
    <property type="entry name" value="YXKO-related"/>
    <property type="match status" value="1"/>
</dbReference>
<comment type="catalytic activity">
    <reaction evidence="6">
        <text>(6S)-NADHX + ADP = AMP + phosphate + NADH + H(+)</text>
        <dbReference type="Rhea" id="RHEA:32223"/>
        <dbReference type="ChEBI" id="CHEBI:15378"/>
        <dbReference type="ChEBI" id="CHEBI:43474"/>
        <dbReference type="ChEBI" id="CHEBI:57945"/>
        <dbReference type="ChEBI" id="CHEBI:64074"/>
        <dbReference type="ChEBI" id="CHEBI:456215"/>
        <dbReference type="ChEBI" id="CHEBI:456216"/>
        <dbReference type="EC" id="4.2.1.136"/>
    </reaction>
</comment>
<evidence type="ECO:0000256" key="7">
    <source>
        <dbReference type="SAM" id="MobiDB-lite"/>
    </source>
</evidence>
<feature type="domain" description="YjeF C-terminal" evidence="8">
    <location>
        <begin position="8"/>
        <end position="300"/>
    </location>
</feature>
<evidence type="ECO:0000313" key="10">
    <source>
        <dbReference type="Proteomes" id="UP001183176"/>
    </source>
</evidence>
<evidence type="ECO:0000313" key="9">
    <source>
        <dbReference type="EMBL" id="MDT0262525.1"/>
    </source>
</evidence>
<dbReference type="PANTHER" id="PTHR12592:SF0">
    <property type="entry name" value="ATP-DEPENDENT (S)-NAD(P)H-HYDRATE DEHYDRATASE"/>
    <property type="match status" value="1"/>
</dbReference>
<keyword evidence="10" id="KW-1185">Reference proteome</keyword>
<dbReference type="SUPFAM" id="SSF53613">
    <property type="entry name" value="Ribokinase-like"/>
    <property type="match status" value="1"/>
</dbReference>
<keyword evidence="5 6" id="KW-0456">Lyase</keyword>
<comment type="similarity">
    <text evidence="6">Belongs to the NnrD/CARKD family.</text>
</comment>
<gene>
    <name evidence="6" type="primary">nnrD</name>
    <name evidence="9" type="ORF">RM423_14105</name>
</gene>
<dbReference type="EMBL" id="JAVREH010000019">
    <property type="protein sequence ID" value="MDT0262525.1"/>
    <property type="molecule type" value="Genomic_DNA"/>
</dbReference>
<keyword evidence="4 6" id="KW-0520">NAD</keyword>
<comment type="subunit">
    <text evidence="6">Homotetramer.</text>
</comment>
<protein>
    <recommendedName>
        <fullName evidence="6">ADP-dependent (S)-NAD(P)H-hydrate dehydratase</fullName>
        <ecNumber evidence="6">4.2.1.136</ecNumber>
    </recommendedName>
    <alternativeName>
        <fullName evidence="6">ADP-dependent NAD(P)HX dehydratase</fullName>
    </alternativeName>
</protein>
<evidence type="ECO:0000256" key="1">
    <source>
        <dbReference type="ARBA" id="ARBA00022741"/>
    </source>
</evidence>
<dbReference type="PANTHER" id="PTHR12592">
    <property type="entry name" value="ATP-DEPENDENT (S)-NAD(P)H-HYDRATE DEHYDRATASE FAMILY MEMBER"/>
    <property type="match status" value="1"/>
</dbReference>
<comment type="cofactor">
    <cofactor evidence="6">
        <name>Mg(2+)</name>
        <dbReference type="ChEBI" id="CHEBI:18420"/>
    </cofactor>
</comment>
<keyword evidence="2 6" id="KW-0067">ATP-binding</keyword>
<dbReference type="Proteomes" id="UP001183176">
    <property type="component" value="Unassembled WGS sequence"/>
</dbReference>
<comment type="catalytic activity">
    <reaction evidence="6">
        <text>(6S)-NADPHX + ADP = AMP + phosphate + NADPH + H(+)</text>
        <dbReference type="Rhea" id="RHEA:32235"/>
        <dbReference type="ChEBI" id="CHEBI:15378"/>
        <dbReference type="ChEBI" id="CHEBI:43474"/>
        <dbReference type="ChEBI" id="CHEBI:57783"/>
        <dbReference type="ChEBI" id="CHEBI:64076"/>
        <dbReference type="ChEBI" id="CHEBI:456215"/>
        <dbReference type="ChEBI" id="CHEBI:456216"/>
        <dbReference type="EC" id="4.2.1.136"/>
    </reaction>
</comment>
<evidence type="ECO:0000259" key="8">
    <source>
        <dbReference type="PROSITE" id="PS51383"/>
    </source>
</evidence>
<dbReference type="InterPro" id="IPR000631">
    <property type="entry name" value="CARKD"/>
</dbReference>
<dbReference type="Gene3D" id="3.40.1190.20">
    <property type="match status" value="1"/>
</dbReference>